<dbReference type="PROSITE" id="PS51257">
    <property type="entry name" value="PROKAR_LIPOPROTEIN"/>
    <property type="match status" value="1"/>
</dbReference>
<dbReference type="OrthoDB" id="1341756at2"/>
<feature type="transmembrane region" description="Helical" evidence="1">
    <location>
        <begin position="20"/>
        <end position="43"/>
    </location>
</feature>
<reference evidence="2 3" key="1">
    <citation type="submission" date="2019-09" db="EMBL/GenBank/DDBJ databases">
        <title>Pararcticibacter amylolyticus gen. nov., sp. nov., isolated from a rottenly hemp rope, and reclassification of Pedobacter tournemirensis as Pararcticibacter tournemirensis comb. nov.</title>
        <authorList>
            <person name="Cai Y."/>
        </authorList>
    </citation>
    <scope>NUCLEOTIDE SEQUENCE [LARGE SCALE GENOMIC DNA]</scope>
    <source>
        <strain evidence="2 3">TF5-37.2-LB10</strain>
    </source>
</reference>
<dbReference type="Proteomes" id="UP000322918">
    <property type="component" value="Unassembled WGS sequence"/>
</dbReference>
<accession>A0A5M9GTR7</accession>
<proteinExistence type="predicted"/>
<gene>
    <name evidence="2" type="ORF">F1649_20380</name>
</gene>
<keyword evidence="1" id="KW-0812">Transmembrane</keyword>
<comment type="caution">
    <text evidence="2">The sequence shown here is derived from an EMBL/GenBank/DDBJ whole genome shotgun (WGS) entry which is preliminary data.</text>
</comment>
<keyword evidence="3" id="KW-1185">Reference proteome</keyword>
<keyword evidence="1" id="KW-0472">Membrane</keyword>
<dbReference type="EMBL" id="VWNE01000045">
    <property type="protein sequence ID" value="KAA8476148.1"/>
    <property type="molecule type" value="Genomic_DNA"/>
</dbReference>
<evidence type="ECO:0000313" key="3">
    <source>
        <dbReference type="Proteomes" id="UP000322918"/>
    </source>
</evidence>
<protein>
    <submittedName>
        <fullName evidence="2">Uncharacterized protein</fullName>
    </submittedName>
</protein>
<keyword evidence="1" id="KW-1133">Transmembrane helix</keyword>
<evidence type="ECO:0000313" key="2">
    <source>
        <dbReference type="EMBL" id="KAA8476148.1"/>
    </source>
</evidence>
<evidence type="ECO:0000256" key="1">
    <source>
        <dbReference type="SAM" id="Phobius"/>
    </source>
</evidence>
<name>A0A5M9GTR7_9SPHI</name>
<sequence length="196" mass="22387">MKMLKNVNGELVINLNHNILYLIYVLLFGMLLSCSGPSPVYVVSKEDSLNIKKNTDQSGVVLMPPKVKYAVYTFLVDSTDNVYFYSFPEEKPSVGVSDDEEPEFIGLMPNHVFCIPNGSERIFFETNVLFQKGSRRIKDVILASFKDTISIDFLKYLKSISSDKSNRVSFAIRLALPEERDVLKHKINGIYYEPRK</sequence>
<organism evidence="2 3">
    <name type="scientific">Arcticibacter tournemirensis</name>
    <dbReference type="NCBI Taxonomy" id="699437"/>
    <lineage>
        <taxon>Bacteria</taxon>
        <taxon>Pseudomonadati</taxon>
        <taxon>Bacteroidota</taxon>
        <taxon>Sphingobacteriia</taxon>
        <taxon>Sphingobacteriales</taxon>
        <taxon>Sphingobacteriaceae</taxon>
        <taxon>Arcticibacter</taxon>
    </lineage>
</organism>
<dbReference type="AlphaFoldDB" id="A0A5M9GTR7"/>
<dbReference type="RefSeq" id="WP_141815140.1">
    <property type="nucleotide sequence ID" value="NZ_VFPL01000001.1"/>
</dbReference>